<reference evidence="2 3" key="1">
    <citation type="submission" date="2020-10" db="EMBL/GenBank/DDBJ databases">
        <title>Investigation of anaerobic biodegradation of phenanthrene by a sulfate-dependent Geobacter anodireducens strain PheS2.</title>
        <authorList>
            <person name="Zhang Z."/>
        </authorList>
    </citation>
    <scope>NUCLEOTIDE SEQUENCE [LARGE SCALE GENOMIC DNA]</scope>
    <source>
        <strain evidence="2 3">PheS2</strain>
    </source>
</reference>
<dbReference type="CDD" id="cd09756">
    <property type="entry name" value="Cas5_I-E"/>
    <property type="match status" value="1"/>
</dbReference>
<dbReference type="InterPro" id="IPR021124">
    <property type="entry name" value="CRISPR-assoc_prot_Cas5"/>
</dbReference>
<evidence type="ECO:0000313" key="2">
    <source>
        <dbReference type="EMBL" id="MBE2887635.1"/>
    </source>
</evidence>
<keyword evidence="3" id="KW-1185">Reference proteome</keyword>
<gene>
    <name evidence="2" type="primary">cas5e</name>
    <name evidence="2" type="ORF">IIE05_06595</name>
</gene>
<dbReference type="Pfam" id="PF09704">
    <property type="entry name" value="Cas_Cas5d"/>
    <property type="match status" value="1"/>
</dbReference>
<dbReference type="Proteomes" id="UP000618926">
    <property type="component" value="Unassembled WGS sequence"/>
</dbReference>
<dbReference type="NCBIfam" id="TIGR02593">
    <property type="entry name" value="CRISPR_cas5"/>
    <property type="match status" value="1"/>
</dbReference>
<dbReference type="EMBL" id="JADBFD010000007">
    <property type="protein sequence ID" value="MBE2887635.1"/>
    <property type="molecule type" value="Genomic_DNA"/>
</dbReference>
<protein>
    <submittedName>
        <fullName evidence="2">Type I-E CRISPR-associated protein Cas5/CasD</fullName>
    </submittedName>
</protein>
<keyword evidence="1" id="KW-0051">Antiviral defense</keyword>
<dbReference type="RefSeq" id="WP_192905320.1">
    <property type="nucleotide sequence ID" value="NZ_JADBFD010000007.1"/>
</dbReference>
<proteinExistence type="predicted"/>
<dbReference type="NCBIfam" id="TIGR01868">
    <property type="entry name" value="casD_Cas5e"/>
    <property type="match status" value="1"/>
</dbReference>
<organism evidence="2 3">
    <name type="scientific">Geobacter anodireducens</name>
    <dbReference type="NCBI Taxonomy" id="1340425"/>
    <lineage>
        <taxon>Bacteria</taxon>
        <taxon>Pseudomonadati</taxon>
        <taxon>Thermodesulfobacteriota</taxon>
        <taxon>Desulfuromonadia</taxon>
        <taxon>Geobacterales</taxon>
        <taxon>Geobacteraceae</taxon>
        <taxon>Geobacter</taxon>
    </lineage>
</organism>
<comment type="caution">
    <text evidence="2">The sequence shown here is derived from an EMBL/GenBank/DDBJ whole genome shotgun (WGS) entry which is preliminary data.</text>
</comment>
<name>A0ABR9NTQ9_9BACT</name>
<sequence length="226" mass="25520">MRDYLILKLQGPMQSWGEHTFEGKRPSGNFPTRSALLGLLGACLGIRRNEAGRLQQLADSVAFAVRKEERFRIRHDGRKTSLPIIKATDYHTVRDAREDYSGLKSHETIQTWREYLFDAAYTVAVWNTDVATMSLVELEQAVKSPHFTPYLGRRSCPLSRPLFEASFSAANARAALHMIPSDGGVIYSDEPGETRTIRLRDVPLVRQPRQFASRNVHVYGGDDVSE</sequence>
<dbReference type="Gene3D" id="3.30.70.2660">
    <property type="match status" value="1"/>
</dbReference>
<evidence type="ECO:0000256" key="1">
    <source>
        <dbReference type="ARBA" id="ARBA00023118"/>
    </source>
</evidence>
<dbReference type="InterPro" id="IPR013422">
    <property type="entry name" value="CRISPR-assoc_prot_Cas5_N"/>
</dbReference>
<accession>A0ABR9NTQ9</accession>
<dbReference type="InterPro" id="IPR010147">
    <property type="entry name" value="CRISPR-assoc_prot_CasD"/>
</dbReference>
<evidence type="ECO:0000313" key="3">
    <source>
        <dbReference type="Proteomes" id="UP000618926"/>
    </source>
</evidence>